<evidence type="ECO:0000313" key="2">
    <source>
        <dbReference type="EMBL" id="KAG5991775.1"/>
    </source>
</evidence>
<sequence length="905" mass="99168">MDREDVVGTEEVYVDGRAVSSDVDGPDAEAQSGDSCIQDELDADIKDHPASRRESPECGETNDVDGVKRWPSVRTEALIQAAARDIVAHVASRPPDSKQSTTVLEHDEETSFVAGSYSDSPRQSSGGGTDADRSHISYGHDGEQHSTDRDAAGDSSSHHENEDDVFSDNSPRSSIGSISESDKQKNSSSKPWSTRVSDIPQSDQDEDFVPTIRGTPRPPFRSPSSVQALQMDSPPASAIGSPRSSRRTPRPSLSRLGSPNVSALYSQKKTPPRFKRNTPPLVLLHVTLIPSRWPWGRVLDIAHPSELSPEAKTLWDSWRQLQDRTGDTVAARGILLPHPQNDYEVLEERLLEALELPLKRRARILECGHYLGPSNEMQAMDAAASACDGDDDDDDDAESDDDYDNHHDNDCHLDKKSPRHSLAGTTHWCTTCHSDIRYNSLGTRKVFRVKVYASNGLMRAGAWQACWKEMERVDVELEPVLDPNLQEELVQLAADQDRVLRMQEEEAAADAAAAAVDEEIQLREEAEQAYAAEQAEQAEQTEQAEQAERTEQARVDASPEPESEMTADPSSTYDDDDGGLTQEEERLREIYGHSPPPSHHEQSRSTAGRSPRHSDYFQQEMPSSPSVRAYEGHEESSPLPSMRAFGQFEERRGEPRHINEASSLSELLLEAIRVFLQDQKNVMIVFLSLLVLMLAVGSGSSQKDNRSLFENMFVPDTKAQAPVDTRTDALSRATGTKTASSSASSQSTTAATSVVQKPIDTVWAATSAAKRAHGMATPPDTCGVCSKALEVAEMSLKNIPTNTVELVSTVTRRALTTVTEELVSTVTREALTTVVEELVSTITQEALTTVTETMFKTVTVATAPALAEAVMVGQTTTVEELAVVDDIFSEEPEDEITADALEEEL</sequence>
<feature type="compositionally biased region" description="Basic and acidic residues" evidence="1">
    <location>
        <begin position="404"/>
        <end position="416"/>
    </location>
</feature>
<feature type="compositionally biased region" description="Polar residues" evidence="1">
    <location>
        <begin position="616"/>
        <end position="626"/>
    </location>
</feature>
<comment type="caution">
    <text evidence="2">The sequence shown here is derived from an EMBL/GenBank/DDBJ whole genome shotgun (WGS) entry which is preliminary data.</text>
</comment>
<accession>A0A9P7SX82</accession>
<dbReference type="OrthoDB" id="5369448at2759"/>
<gene>
    <name evidence="2" type="ORF">E4U43_003938</name>
</gene>
<organism evidence="2 3">
    <name type="scientific">Claviceps pusilla</name>
    <dbReference type="NCBI Taxonomy" id="123648"/>
    <lineage>
        <taxon>Eukaryota</taxon>
        <taxon>Fungi</taxon>
        <taxon>Dikarya</taxon>
        <taxon>Ascomycota</taxon>
        <taxon>Pezizomycotina</taxon>
        <taxon>Sordariomycetes</taxon>
        <taxon>Hypocreomycetidae</taxon>
        <taxon>Hypocreales</taxon>
        <taxon>Clavicipitaceae</taxon>
        <taxon>Claviceps</taxon>
    </lineage>
</organism>
<feature type="region of interest" description="Disordered" evidence="1">
    <location>
        <begin position="1"/>
        <end position="69"/>
    </location>
</feature>
<feature type="region of interest" description="Disordered" evidence="1">
    <location>
        <begin position="528"/>
        <end position="579"/>
    </location>
</feature>
<dbReference type="AlphaFoldDB" id="A0A9P7SX82"/>
<dbReference type="Proteomes" id="UP000748025">
    <property type="component" value="Unassembled WGS sequence"/>
</dbReference>
<feature type="region of interest" description="Disordered" evidence="1">
    <location>
        <begin position="381"/>
        <end position="419"/>
    </location>
</feature>
<feature type="compositionally biased region" description="Basic and acidic residues" evidence="1">
    <location>
        <begin position="43"/>
        <end position="56"/>
    </location>
</feature>
<evidence type="ECO:0000256" key="1">
    <source>
        <dbReference type="SAM" id="MobiDB-lite"/>
    </source>
</evidence>
<evidence type="ECO:0008006" key="4">
    <source>
        <dbReference type="Google" id="ProtNLM"/>
    </source>
</evidence>
<feature type="compositionally biased region" description="Polar residues" evidence="1">
    <location>
        <begin position="186"/>
        <end position="202"/>
    </location>
</feature>
<feature type="compositionally biased region" description="Polar residues" evidence="1">
    <location>
        <begin position="260"/>
        <end position="269"/>
    </location>
</feature>
<dbReference type="EMBL" id="SRPW01002588">
    <property type="protein sequence ID" value="KAG5991775.1"/>
    <property type="molecule type" value="Genomic_DNA"/>
</dbReference>
<reference evidence="2" key="1">
    <citation type="journal article" date="2020" name="bioRxiv">
        <title>Whole genome comparisons of ergot fungi reveals the divergence and evolution of species within the genus Claviceps are the result of varying mechanisms driving genome evolution and host range expansion.</title>
        <authorList>
            <person name="Wyka S.A."/>
            <person name="Mondo S.J."/>
            <person name="Liu M."/>
            <person name="Dettman J."/>
            <person name="Nalam V."/>
            <person name="Broders K.D."/>
        </authorList>
    </citation>
    <scope>NUCLEOTIDE SEQUENCE</scope>
    <source>
        <strain evidence="2">CCC 602</strain>
    </source>
</reference>
<feature type="compositionally biased region" description="Low complexity" evidence="1">
    <location>
        <begin position="167"/>
        <end position="179"/>
    </location>
</feature>
<evidence type="ECO:0000313" key="3">
    <source>
        <dbReference type="Proteomes" id="UP000748025"/>
    </source>
</evidence>
<feature type="region of interest" description="Disordered" evidence="1">
    <location>
        <begin position="90"/>
        <end position="272"/>
    </location>
</feature>
<feature type="region of interest" description="Disordered" evidence="1">
    <location>
        <begin position="721"/>
        <end position="750"/>
    </location>
</feature>
<feature type="region of interest" description="Disordered" evidence="1">
    <location>
        <begin position="591"/>
        <end position="642"/>
    </location>
</feature>
<feature type="compositionally biased region" description="Basic and acidic residues" evidence="1">
    <location>
        <begin position="130"/>
        <end position="161"/>
    </location>
</feature>
<feature type="compositionally biased region" description="Low complexity" evidence="1">
    <location>
        <begin position="528"/>
        <end position="544"/>
    </location>
</feature>
<name>A0A9P7SX82_9HYPO</name>
<feature type="compositionally biased region" description="Low complexity" evidence="1">
    <location>
        <begin position="250"/>
        <end position="259"/>
    </location>
</feature>
<keyword evidence="3" id="KW-1185">Reference proteome</keyword>
<feature type="compositionally biased region" description="Low complexity" evidence="1">
    <location>
        <begin position="731"/>
        <end position="750"/>
    </location>
</feature>
<protein>
    <recommendedName>
        <fullName evidence="4">Pathway-specific nitrogen regulator</fullName>
    </recommendedName>
</protein>
<proteinExistence type="predicted"/>
<feature type="compositionally biased region" description="Acidic residues" evidence="1">
    <location>
        <begin position="388"/>
        <end position="403"/>
    </location>
</feature>